<dbReference type="FunFam" id="3.40.640.10:FF:000027">
    <property type="entry name" value="Serine--pyruvate aminotransferase, mitochondrial"/>
    <property type="match status" value="1"/>
</dbReference>
<dbReference type="InterPro" id="IPR015424">
    <property type="entry name" value="PyrdxlP-dep_Trfase"/>
</dbReference>
<feature type="domain" description="Aminotransferase class V" evidence="7">
    <location>
        <begin position="45"/>
        <end position="355"/>
    </location>
</feature>
<accession>W4SAC0</accession>
<organism evidence="8 9">
    <name type="scientific">Xanthomonas arboricola pv. pruni str. MAFF 311562</name>
    <dbReference type="NCBI Taxonomy" id="1414836"/>
    <lineage>
        <taxon>Bacteria</taxon>
        <taxon>Pseudomonadati</taxon>
        <taxon>Pseudomonadota</taxon>
        <taxon>Gammaproteobacteria</taxon>
        <taxon>Lysobacterales</taxon>
        <taxon>Lysobacteraceae</taxon>
        <taxon>Xanthomonas</taxon>
    </lineage>
</organism>
<gene>
    <name evidence="8" type="ORF">XPU_4680</name>
</gene>
<dbReference type="InterPro" id="IPR015422">
    <property type="entry name" value="PyrdxlP-dep_Trfase_small"/>
</dbReference>
<comment type="similarity">
    <text evidence="2">Belongs to the class-V pyridoxal-phosphate-dependent aminotransferase family.</text>
</comment>
<dbReference type="PANTHER" id="PTHR21152:SF40">
    <property type="entry name" value="ALANINE--GLYOXYLATE AMINOTRANSFERASE"/>
    <property type="match status" value="1"/>
</dbReference>
<keyword evidence="8" id="KW-0670">Pyruvate</keyword>
<dbReference type="InterPro" id="IPR000192">
    <property type="entry name" value="Aminotrans_V_dom"/>
</dbReference>
<keyword evidence="5" id="KW-0663">Pyridoxal phosphate</keyword>
<feature type="region of interest" description="Disordered" evidence="6">
    <location>
        <begin position="518"/>
        <end position="552"/>
    </location>
</feature>
<evidence type="ECO:0000256" key="1">
    <source>
        <dbReference type="ARBA" id="ARBA00001933"/>
    </source>
</evidence>
<keyword evidence="4 8" id="KW-0808">Transferase</keyword>
<feature type="region of interest" description="Disordered" evidence="6">
    <location>
        <begin position="466"/>
        <end position="488"/>
    </location>
</feature>
<evidence type="ECO:0000256" key="3">
    <source>
        <dbReference type="ARBA" id="ARBA00022576"/>
    </source>
</evidence>
<feature type="compositionally biased region" description="Basic and acidic residues" evidence="6">
    <location>
        <begin position="528"/>
        <end position="545"/>
    </location>
</feature>
<dbReference type="Gene3D" id="3.40.640.10">
    <property type="entry name" value="Type I PLP-dependent aspartate aminotransferase-like (Major domain)"/>
    <property type="match status" value="1"/>
</dbReference>
<protein>
    <submittedName>
        <fullName evidence="8">Serine-pyruvate aminotransferase</fullName>
    </submittedName>
</protein>
<evidence type="ECO:0000313" key="8">
    <source>
        <dbReference type="EMBL" id="GAE53148.1"/>
    </source>
</evidence>
<evidence type="ECO:0000259" key="7">
    <source>
        <dbReference type="Pfam" id="PF00266"/>
    </source>
</evidence>
<evidence type="ECO:0000256" key="5">
    <source>
        <dbReference type="ARBA" id="ARBA00022898"/>
    </source>
</evidence>
<reference evidence="8 9" key="1">
    <citation type="submission" date="2014-01" db="EMBL/GenBank/DDBJ databases">
        <title>Genome sequence and analysis of Xanthomonas arboricola pv. pruni.</title>
        <authorList>
            <person name="Fujikawa T."/>
            <person name="Nakazono-Nagaoka E."/>
        </authorList>
    </citation>
    <scope>NUCLEOTIDE SEQUENCE [LARGE SCALE GENOMIC DNA]</scope>
    <source>
        <strain evidence="9">MAFF 311562</strain>
    </source>
</reference>
<comment type="caution">
    <text evidence="8">The sequence shown here is derived from an EMBL/GenBank/DDBJ whole genome shotgun (WGS) entry which is preliminary data.</text>
</comment>
<dbReference type="AlphaFoldDB" id="W4SAC0"/>
<dbReference type="GO" id="GO:0019265">
    <property type="term" value="P:glycine biosynthetic process, by transamination of glyoxylate"/>
    <property type="evidence" value="ECO:0007669"/>
    <property type="project" value="TreeGrafter"/>
</dbReference>
<evidence type="ECO:0000313" key="9">
    <source>
        <dbReference type="Proteomes" id="UP000019143"/>
    </source>
</evidence>
<name>W4SAC0_9XANT</name>
<dbReference type="InterPro" id="IPR015421">
    <property type="entry name" value="PyrdxlP-dep_Trfase_major"/>
</dbReference>
<keyword evidence="3 8" id="KW-0032">Aminotransferase</keyword>
<sequence length="552" mass="59989">MSPDLRHLHTFGELDPPQRLLMGPGPVNAHPRVLRAMAADLLGQFDPEMTTYMNEVMALYRPLFGTENRWTFLVDGTARAGIEAALVSLVSPGDRVLVINFGRFGLLLTEILGRLGADLHTVDAPWGEVVPLAAIAEAIERVAPKLVATVHGDTSTTMAQPLDGLGALCRAAGALSYVDATATIGGMPIASDRWDVDVVTGGLQKCLGGPSGSAPITVSDAAAEAIFARRHVERGIVREDIVNGSGPRIASNYFDLAMIMDYWSDKRLNHHTEATTMLYGARECARVALQEGLDARFARHAAAGRAVSAGIRALGLEVFGDDAHRMTNVTGVVIPHGIDSDAVRRRMREDFEIEIGTAFGPLQGRIWRIGAMGYNAMKHKVLITLAALEAVLRAEGYACTPGWRWKPHWRPGTRSRMHEHSARPGRLWRHPACGAVARWRAHRGAVRHQLRRGRGKLRAQRRCRLGGLPVGDDRHASAARRARHGDGKPVRIRQPCRLLAAASVVHCAQCAGDRIRRGAGTGLQSRSGRRDAGRRLGDRQPRPALDRLPACG</sequence>
<dbReference type="GO" id="GO:0008453">
    <property type="term" value="F:alanine-glyoxylate transaminase activity"/>
    <property type="evidence" value="ECO:0007669"/>
    <property type="project" value="TreeGrafter"/>
</dbReference>
<dbReference type="GO" id="GO:0004760">
    <property type="term" value="F:L-serine-pyruvate transaminase activity"/>
    <property type="evidence" value="ECO:0007669"/>
    <property type="project" value="TreeGrafter"/>
</dbReference>
<dbReference type="Gene3D" id="3.90.1150.10">
    <property type="entry name" value="Aspartate Aminotransferase, domain 1"/>
    <property type="match status" value="1"/>
</dbReference>
<dbReference type="Pfam" id="PF00266">
    <property type="entry name" value="Aminotran_5"/>
    <property type="match status" value="1"/>
</dbReference>
<dbReference type="Proteomes" id="UP000019143">
    <property type="component" value="Unassembled WGS sequence"/>
</dbReference>
<comment type="cofactor">
    <cofactor evidence="1">
        <name>pyridoxal 5'-phosphate</name>
        <dbReference type="ChEBI" id="CHEBI:597326"/>
    </cofactor>
</comment>
<evidence type="ECO:0000256" key="2">
    <source>
        <dbReference type="ARBA" id="ARBA00009236"/>
    </source>
</evidence>
<dbReference type="EMBL" id="BAVB01000403">
    <property type="protein sequence ID" value="GAE53148.1"/>
    <property type="molecule type" value="Genomic_DNA"/>
</dbReference>
<evidence type="ECO:0000256" key="4">
    <source>
        <dbReference type="ARBA" id="ARBA00022679"/>
    </source>
</evidence>
<evidence type="ECO:0000256" key="6">
    <source>
        <dbReference type="SAM" id="MobiDB-lite"/>
    </source>
</evidence>
<dbReference type="SUPFAM" id="SSF53383">
    <property type="entry name" value="PLP-dependent transferases"/>
    <property type="match status" value="1"/>
</dbReference>
<dbReference type="PANTHER" id="PTHR21152">
    <property type="entry name" value="AMINOTRANSFERASE CLASS V"/>
    <property type="match status" value="1"/>
</dbReference>
<proteinExistence type="inferred from homology"/>